<evidence type="ECO:0000313" key="2">
    <source>
        <dbReference type="EMBL" id="QCO00576.1"/>
    </source>
</evidence>
<dbReference type="InterPro" id="IPR053738">
    <property type="entry name" value="Lambda_capsid_assembly"/>
</dbReference>
<evidence type="ECO:0000313" key="3">
    <source>
        <dbReference type="Proteomes" id="UP000298595"/>
    </source>
</evidence>
<dbReference type="EMBL" id="CP032328">
    <property type="protein sequence ID" value="QCO00576.1"/>
    <property type="molecule type" value="Genomic_DNA"/>
</dbReference>
<dbReference type="Proteomes" id="UP000298595">
    <property type="component" value="Plasmid p7"/>
</dbReference>
<dbReference type="KEGG" id="aare:D3093_34780"/>
<proteinExistence type="predicted"/>
<sequence>MPNPTPRDLHVDAVLTNMSVGYVQSQDKFFADKLFPTVQVMKQTDLYTVWPKGAFFRDQVKARPLGGAVPIVGFDTGTASYVCTEYGLGTMIDDRTRANADKPFNPDKASMRLLVGQHLIKRDRIAATTYLKTGVWGTDIVGVNSGPNAGQFLRFDQSGSDPIGVISKYKDRVAEQTGYEPNTLTLGRATKRVLKQHPDIIGKIQYTQKGIITDELLAELFEVERILTPSAIYNTAKEGATDNLTFIVDSKCMLLSYAAKEPAMEEPSGGYTFAWTGLLPGATADWGGVIERGREERHHSDYIEARAAYDIKLVCPDVGVFFSDVVSG</sequence>
<dbReference type="EMBL" id="CP032328">
    <property type="protein sequence ID" value="QCO00421.1"/>
    <property type="molecule type" value="Genomic_DNA"/>
</dbReference>
<evidence type="ECO:0008006" key="4">
    <source>
        <dbReference type="Google" id="ProtNLM"/>
    </source>
</evidence>
<dbReference type="KEGG" id="aare:D3093_35635"/>
<geneLocation type="plasmid" evidence="2 3">
    <name>p7</name>
</geneLocation>
<dbReference type="AlphaFoldDB" id="A0A4D8PYM2"/>
<gene>
    <name evidence="1" type="ORF">D3093_34780</name>
    <name evidence="2" type="ORF">D3093_35635</name>
</gene>
<organism evidence="2 3">
    <name type="scientific">Azospirillum argentinense</name>
    <dbReference type="NCBI Taxonomy" id="2970906"/>
    <lineage>
        <taxon>Bacteria</taxon>
        <taxon>Pseudomonadati</taxon>
        <taxon>Pseudomonadota</taxon>
        <taxon>Alphaproteobacteria</taxon>
        <taxon>Rhodospirillales</taxon>
        <taxon>Azospirillaceae</taxon>
        <taxon>Azospirillum</taxon>
    </lineage>
</organism>
<accession>A0A4D8PYM2</accession>
<name>A0A4D8PYM2_9PROT</name>
<dbReference type="RefSeq" id="WP_137119114.1">
    <property type="nucleotide sequence ID" value="NZ_CP032328.1"/>
</dbReference>
<reference evidence="2 3" key="1">
    <citation type="submission" date="2018-09" db="EMBL/GenBank/DDBJ databases">
        <title>Whole genome based analysis of evolution and adaptive divergence in Indian and Brazilian strains of Azospirillum brasilense.</title>
        <authorList>
            <person name="Singh C."/>
            <person name="Tripathi A.K."/>
        </authorList>
    </citation>
    <scope>NUCLEOTIDE SEQUENCE [LARGE SCALE GENOMIC DNA]</scope>
    <source>
        <strain evidence="2 3">MTCC4035</strain>
        <plasmid evidence="2 3">p7</plasmid>
    </source>
</reference>
<dbReference type="Gene3D" id="3.90.1690.10">
    <property type="entry name" value="phage-related protein like domain"/>
    <property type="match status" value="1"/>
</dbReference>
<protein>
    <recommendedName>
        <fullName evidence="4">Major capsid protein</fullName>
    </recommendedName>
</protein>
<keyword evidence="2" id="KW-0614">Plasmid</keyword>
<evidence type="ECO:0000313" key="1">
    <source>
        <dbReference type="EMBL" id="QCO00421.1"/>
    </source>
</evidence>